<feature type="domain" description="ZP" evidence="4">
    <location>
        <begin position="52"/>
        <end position="328"/>
    </location>
</feature>
<gene>
    <name evidence="5" type="ORF">Q5P01_013906</name>
</gene>
<comment type="caution">
    <text evidence="5">The sequence shown here is derived from an EMBL/GenBank/DDBJ whole genome shotgun (WGS) entry which is preliminary data.</text>
</comment>
<sequence length="399" mass="43928">MLQVSVVTPRIWSKTKVTLLCLTKQLWTNSQLTLSDCGTEARLPRIDDIAVRCGTSCIDLAIQICPVMYSGYNESLLIPNYVVNSGCKATLDTSVVPPVARFSFPLNSTSACGSIFRTISAAGTGVFSDFSNIQTVNISGVIRSFDPSTGTITYNTELKYYYSCAYPLEYLINNTQIDVSTSAVAIKDRNGSFISTLTMKLYSDINYTQPLVIPTTGIQLRTRIYVEVKATNLTSQYNVLLDRCYATISPMPSNSSYFNLFVPCTTDLLTTMILNGDSQSARFSFPAFRFIEQQNQTMSTYYLHCITRLCDITACSSFKTCNRRRKRNTPDTVDGATPAYTISSPEISTKADAATPTERPLAQQKVNPSNGLGVAVGILAFACITAFIVAAVFYTRLRK</sequence>
<keyword evidence="1" id="KW-0732">Signal</keyword>
<dbReference type="SMART" id="SM00241">
    <property type="entry name" value="ZP"/>
    <property type="match status" value="1"/>
</dbReference>
<evidence type="ECO:0000313" key="5">
    <source>
        <dbReference type="EMBL" id="KAK2840166.1"/>
    </source>
</evidence>
<proteinExistence type="predicted"/>
<dbReference type="EMBL" id="JAUPFM010000010">
    <property type="protein sequence ID" value="KAK2840166.1"/>
    <property type="molecule type" value="Genomic_DNA"/>
</dbReference>
<keyword evidence="2" id="KW-1015">Disulfide bond</keyword>
<dbReference type="Pfam" id="PF00100">
    <property type="entry name" value="Zona_pellucida"/>
    <property type="match status" value="1"/>
</dbReference>
<accession>A0AA88SR43</accession>
<dbReference type="PROSITE" id="PS51034">
    <property type="entry name" value="ZP_2"/>
    <property type="match status" value="1"/>
</dbReference>
<evidence type="ECO:0000256" key="1">
    <source>
        <dbReference type="ARBA" id="ARBA00022729"/>
    </source>
</evidence>
<protein>
    <recommendedName>
        <fullName evidence="4">ZP domain-containing protein</fullName>
    </recommendedName>
</protein>
<dbReference type="InterPro" id="IPR055355">
    <property type="entry name" value="ZP-C"/>
</dbReference>
<keyword evidence="3" id="KW-0472">Membrane</keyword>
<organism evidence="5 6">
    <name type="scientific">Channa striata</name>
    <name type="common">Snakehead murrel</name>
    <name type="synonym">Ophicephalus striatus</name>
    <dbReference type="NCBI Taxonomy" id="64152"/>
    <lineage>
        <taxon>Eukaryota</taxon>
        <taxon>Metazoa</taxon>
        <taxon>Chordata</taxon>
        <taxon>Craniata</taxon>
        <taxon>Vertebrata</taxon>
        <taxon>Euteleostomi</taxon>
        <taxon>Actinopterygii</taxon>
        <taxon>Neopterygii</taxon>
        <taxon>Teleostei</taxon>
        <taxon>Neoteleostei</taxon>
        <taxon>Acanthomorphata</taxon>
        <taxon>Anabantaria</taxon>
        <taxon>Anabantiformes</taxon>
        <taxon>Channoidei</taxon>
        <taxon>Channidae</taxon>
        <taxon>Channa</taxon>
    </lineage>
</organism>
<name>A0AA88SR43_CHASR</name>
<dbReference type="Gene3D" id="2.60.40.4100">
    <property type="entry name" value="Zona pellucida, ZP-C domain"/>
    <property type="match status" value="1"/>
</dbReference>
<keyword evidence="3" id="KW-0812">Transmembrane</keyword>
<reference evidence="5" key="1">
    <citation type="submission" date="2023-07" db="EMBL/GenBank/DDBJ databases">
        <title>Chromosome-level Genome Assembly of Striped Snakehead (Channa striata).</title>
        <authorList>
            <person name="Liu H."/>
        </authorList>
    </citation>
    <scope>NUCLEOTIDE SEQUENCE</scope>
    <source>
        <strain evidence="5">Gz</strain>
        <tissue evidence="5">Muscle</tissue>
    </source>
</reference>
<evidence type="ECO:0000259" key="4">
    <source>
        <dbReference type="PROSITE" id="PS51034"/>
    </source>
</evidence>
<evidence type="ECO:0000313" key="6">
    <source>
        <dbReference type="Proteomes" id="UP001187415"/>
    </source>
</evidence>
<dbReference type="Proteomes" id="UP001187415">
    <property type="component" value="Unassembled WGS sequence"/>
</dbReference>
<keyword evidence="3" id="KW-1133">Transmembrane helix</keyword>
<dbReference type="InterPro" id="IPR001507">
    <property type="entry name" value="ZP_dom"/>
</dbReference>
<dbReference type="PANTHER" id="PTHR14002">
    <property type="entry name" value="ENDOGLIN/TGF-BETA RECEPTOR TYPE III"/>
    <property type="match status" value="1"/>
</dbReference>
<keyword evidence="6" id="KW-1185">Reference proteome</keyword>
<dbReference type="InterPro" id="IPR042235">
    <property type="entry name" value="ZP-C_dom"/>
</dbReference>
<feature type="transmembrane region" description="Helical" evidence="3">
    <location>
        <begin position="372"/>
        <end position="394"/>
    </location>
</feature>
<evidence type="ECO:0000256" key="3">
    <source>
        <dbReference type="SAM" id="Phobius"/>
    </source>
</evidence>
<dbReference type="PANTHER" id="PTHR14002:SF21">
    <property type="entry name" value="SI:CH211-103F14.3-RELATED"/>
    <property type="match status" value="1"/>
</dbReference>
<evidence type="ECO:0000256" key="2">
    <source>
        <dbReference type="ARBA" id="ARBA00023157"/>
    </source>
</evidence>
<dbReference type="AlphaFoldDB" id="A0AA88SR43"/>